<organism evidence="1 2">
    <name type="scientific">Vairimorpha ceranae</name>
    <dbReference type="NCBI Taxonomy" id="40302"/>
    <lineage>
        <taxon>Eukaryota</taxon>
        <taxon>Fungi</taxon>
        <taxon>Fungi incertae sedis</taxon>
        <taxon>Microsporidia</taxon>
        <taxon>Nosematidae</taxon>
        <taxon>Vairimorpha</taxon>
    </lineage>
</organism>
<dbReference type="OrthoDB" id="9996331at2759"/>
<dbReference type="Proteomes" id="UP000034350">
    <property type="component" value="Unassembled WGS sequence"/>
</dbReference>
<dbReference type="AlphaFoldDB" id="A0A0F9Z6X7"/>
<dbReference type="VEuPathDB" id="MicrosporidiaDB:AAJ76_317000642"/>
<evidence type="ECO:0000313" key="1">
    <source>
        <dbReference type="EMBL" id="KKO73679.1"/>
    </source>
</evidence>
<dbReference type="VEuPathDB" id="MicrosporidiaDB:NCER_102564"/>
<keyword evidence="2" id="KW-1185">Reference proteome</keyword>
<name>A0A0F9Z6X7_9MICR</name>
<dbReference type="EMBL" id="JPQZ01000317">
    <property type="protein sequence ID" value="KKO73679.1"/>
    <property type="molecule type" value="Genomic_DNA"/>
</dbReference>
<evidence type="ECO:0000313" key="2">
    <source>
        <dbReference type="Proteomes" id="UP000034350"/>
    </source>
</evidence>
<gene>
    <name evidence="1" type="ORF">AAJ76_317000642</name>
</gene>
<proteinExistence type="predicted"/>
<dbReference type="GeneID" id="36320091"/>
<comment type="caution">
    <text evidence="1">The sequence shown here is derived from an EMBL/GenBank/DDBJ whole genome shotgun (WGS) entry which is preliminary data.</text>
</comment>
<dbReference type="RefSeq" id="XP_024329421.1">
    <property type="nucleotide sequence ID" value="XM_024475158.1"/>
</dbReference>
<protein>
    <submittedName>
        <fullName evidence="1">Uncharacterized protein</fullName>
    </submittedName>
</protein>
<reference evidence="1 2" key="1">
    <citation type="journal article" date="2015" name="Environ. Microbiol.">
        <title>Genome analyses suggest the presence of polyploidy and recent human-driven expansions in eight global populations of the honeybee pathogen Nosema ceranae.</title>
        <authorList>
            <person name="Pelin A."/>
            <person name="Selman M."/>
            <person name="Aris-Brosou S."/>
            <person name="Farinelli L."/>
            <person name="Corradi N."/>
        </authorList>
    </citation>
    <scope>NUCLEOTIDE SEQUENCE [LARGE SCALE GENOMIC DNA]</scope>
    <source>
        <strain evidence="1 2">PA08 1199</strain>
    </source>
</reference>
<sequence>MGSNKAISISKIKADSELLVLNSTVLRVIKENNNLVYKKIRQSTNLKEVHKLKRFDFALDKILWTR</sequence>
<accession>A0A0F9Z6X7</accession>